<dbReference type="AlphaFoldDB" id="A0A831RWA3"/>
<dbReference type="EMBL" id="DRLF01000147">
    <property type="protein sequence ID" value="HEC05995.1"/>
    <property type="molecule type" value="Genomic_DNA"/>
</dbReference>
<evidence type="ECO:0000313" key="1">
    <source>
        <dbReference type="EMBL" id="HEC05995.1"/>
    </source>
</evidence>
<dbReference type="Proteomes" id="UP000886339">
    <property type="component" value="Unassembled WGS sequence"/>
</dbReference>
<gene>
    <name evidence="1" type="ORF">ENJ12_04050</name>
</gene>
<organism evidence="1">
    <name type="scientific">Thiolapillus brandeum</name>
    <dbReference type="NCBI Taxonomy" id="1076588"/>
    <lineage>
        <taxon>Bacteria</taxon>
        <taxon>Pseudomonadati</taxon>
        <taxon>Pseudomonadota</taxon>
        <taxon>Gammaproteobacteria</taxon>
        <taxon>Chromatiales</taxon>
        <taxon>Sedimenticolaceae</taxon>
        <taxon>Thiolapillus</taxon>
    </lineage>
</organism>
<sequence>MGISDLSAAHAESMYRLYSRYYAGGSHSRFMQDLSQKDYCILLQDERQAVRGFTTLAISEHVISNQRLRCLFSGDTVIQHQFWGEQTLPRAWCRFAGHIKAQEPRLPLYWLLIVKGHRTYRYLKVFSRRYFPAVNCQTPEPVRCIMDSLAQERFGQCYDAKTGVIHFPGSRGYLKPEWAALDDNKQGKPEVAFFLEKNPGHGQGDELVCLTELVESNLKRQALQAFCRGMET</sequence>
<name>A0A831RWA3_9GAMM</name>
<reference evidence="1" key="1">
    <citation type="journal article" date="2020" name="mSystems">
        <title>Genome- and Community-Level Interaction Insights into Carbon Utilization and Element Cycling Functions of Hydrothermarchaeota in Hydrothermal Sediment.</title>
        <authorList>
            <person name="Zhou Z."/>
            <person name="Liu Y."/>
            <person name="Xu W."/>
            <person name="Pan J."/>
            <person name="Luo Z.H."/>
            <person name="Li M."/>
        </authorList>
    </citation>
    <scope>NUCLEOTIDE SEQUENCE [LARGE SCALE GENOMIC DNA]</scope>
    <source>
        <strain evidence="1">HyVt-458</strain>
    </source>
</reference>
<proteinExistence type="predicted"/>
<accession>A0A831RWA3</accession>
<protein>
    <recommendedName>
        <fullName evidence="2">GNAT family N-acetyltransferase</fullName>
    </recommendedName>
</protein>
<comment type="caution">
    <text evidence="1">The sequence shown here is derived from an EMBL/GenBank/DDBJ whole genome shotgun (WGS) entry which is preliminary data.</text>
</comment>
<evidence type="ECO:0008006" key="2">
    <source>
        <dbReference type="Google" id="ProtNLM"/>
    </source>
</evidence>